<feature type="domain" description="HARP" evidence="8">
    <location>
        <begin position="167"/>
        <end position="240"/>
    </location>
</feature>
<evidence type="ECO:0000256" key="4">
    <source>
        <dbReference type="PROSITE-ProRule" id="PRU00800"/>
    </source>
</evidence>
<dbReference type="CDD" id="cd18793">
    <property type="entry name" value="SF2_C_SNF"/>
    <property type="match status" value="1"/>
</dbReference>
<dbReference type="InterPro" id="IPR010003">
    <property type="entry name" value="HARP_dom"/>
</dbReference>
<evidence type="ECO:0000256" key="3">
    <source>
        <dbReference type="ARBA" id="ARBA00023242"/>
    </source>
</evidence>
<dbReference type="GO" id="GO:0016787">
    <property type="term" value="F:hydrolase activity"/>
    <property type="evidence" value="ECO:0007669"/>
    <property type="project" value="UniProtKB-KW"/>
</dbReference>
<evidence type="ECO:0000313" key="10">
    <source>
        <dbReference type="Proteomes" id="UP001209878"/>
    </source>
</evidence>
<dbReference type="InterPro" id="IPR014001">
    <property type="entry name" value="Helicase_ATP-bd"/>
</dbReference>
<feature type="region of interest" description="Disordered" evidence="5">
    <location>
        <begin position="728"/>
        <end position="821"/>
    </location>
</feature>
<evidence type="ECO:0000259" key="6">
    <source>
        <dbReference type="PROSITE" id="PS51192"/>
    </source>
</evidence>
<comment type="subcellular location">
    <subcellularLocation>
        <location evidence="1">Nucleus</location>
    </subcellularLocation>
</comment>
<evidence type="ECO:0000256" key="2">
    <source>
        <dbReference type="ARBA" id="ARBA00022801"/>
    </source>
</evidence>
<keyword evidence="3" id="KW-0539">Nucleus</keyword>
<dbReference type="InterPro" id="IPR001650">
    <property type="entry name" value="Helicase_C-like"/>
</dbReference>
<evidence type="ECO:0000256" key="5">
    <source>
        <dbReference type="SAM" id="MobiDB-lite"/>
    </source>
</evidence>
<sequence length="821" mass="91677">MASPGCPGAGLTEEQRHRIEENKRKALALRAARQSSTANTLVAPRPPGGAALSPRQIRPLTCVTTTRVPSAPIPGVSYISSVRPPPRTILLNAPPVSTVVNKGTGQFYGSTKPPGATTQTRIGETYRKTHSASTFQAAHSPQKHVAIGNAQSPMKPAAPSPHCSPGKPQKLSGKCVLISRYRFMVEIGYSAPLILIFKSMSTKHYDPQSKRWSFELQEYSELIKKIRNIGDNNIQVEPLPKAVLTAFDAHIRGNVAERRIPLADLSRVCDSVVSTLMPFQREGVNFAIWQGGRILIADDMGLGKTLQAICVASYYRHEWPLLIVAPSSVRFTWREQLLRWLADSIDPQQINVVSTGKQSSTSGLINITSYDLMARGAEELSCKNFRVIIMDESHLLKNSKTARSKVAAPLLKKAKRVILLTGTPALSRPSELFVQINAVNHKAFPRFHEFGLRYCNGQQLQWGWDFSGSSHLEELQLILEECVMIRRMKKDVMHQLPPKTRQMVVLDPGSVKVNKIMKQSHRLVDQMKGSERRGALLQYFHDTGTSKIPAVREYILDLLEADRKILVFAHHKVVLDALEEAVVAKKHQLIRIDGRNSSEQRNFLCDKFQTVDDVRVALLSISAANAGLHLTAASVVVFAELFWNPGILMQAEDRAHRMGQEDSVNVHYLVARNTADDYIWPLVQQKLDVLGKAGLSKDNFSNADTKYLKDPKQRDLLQCFEESFLESGDLPLEGSTDEHEPEPSHPAVDSRSSPQKNIQHYFKSLSQEQESHTCQNEADDNQNEVGDDMAEGDWLDDIEGLFDDEDDDDPDAPWPPKRQKT</sequence>
<organism evidence="9 10">
    <name type="scientific">Ridgeia piscesae</name>
    <name type="common">Tubeworm</name>
    <dbReference type="NCBI Taxonomy" id="27915"/>
    <lineage>
        <taxon>Eukaryota</taxon>
        <taxon>Metazoa</taxon>
        <taxon>Spiralia</taxon>
        <taxon>Lophotrochozoa</taxon>
        <taxon>Annelida</taxon>
        <taxon>Polychaeta</taxon>
        <taxon>Sedentaria</taxon>
        <taxon>Canalipalpata</taxon>
        <taxon>Sabellida</taxon>
        <taxon>Siboglinidae</taxon>
        <taxon>Ridgeia</taxon>
    </lineage>
</organism>
<dbReference type="GO" id="GO:0006281">
    <property type="term" value="P:DNA repair"/>
    <property type="evidence" value="ECO:0007669"/>
    <property type="project" value="TreeGrafter"/>
</dbReference>
<feature type="compositionally biased region" description="Pro residues" evidence="5">
    <location>
        <begin position="812"/>
        <end position="821"/>
    </location>
</feature>
<evidence type="ECO:0008006" key="11">
    <source>
        <dbReference type="Google" id="ProtNLM"/>
    </source>
</evidence>
<dbReference type="InterPro" id="IPR000330">
    <property type="entry name" value="SNF2_N"/>
</dbReference>
<dbReference type="GO" id="GO:0043596">
    <property type="term" value="C:nuclear replication fork"/>
    <property type="evidence" value="ECO:0007669"/>
    <property type="project" value="TreeGrafter"/>
</dbReference>
<dbReference type="InterPro" id="IPR027417">
    <property type="entry name" value="P-loop_NTPase"/>
</dbReference>
<name>A0AAD9L2J6_RIDPI</name>
<dbReference type="CDD" id="cd18010">
    <property type="entry name" value="DEXHc_HARP_SMARCAL1"/>
    <property type="match status" value="1"/>
</dbReference>
<dbReference type="Gene3D" id="3.40.50.10810">
    <property type="entry name" value="Tandem AAA-ATPase domain"/>
    <property type="match status" value="1"/>
</dbReference>
<feature type="compositionally biased region" description="Polar residues" evidence="5">
    <location>
        <begin position="750"/>
        <end position="776"/>
    </location>
</feature>
<dbReference type="PANTHER" id="PTHR45766:SF6">
    <property type="entry name" value="SWI_SNF-RELATED MATRIX-ASSOCIATED ACTIN-DEPENDENT REGULATOR OF CHROMATIN SUBFAMILY A-LIKE PROTEIN 1"/>
    <property type="match status" value="1"/>
</dbReference>
<evidence type="ECO:0000259" key="8">
    <source>
        <dbReference type="PROSITE" id="PS51467"/>
    </source>
</evidence>
<comment type="caution">
    <text evidence="9">The sequence shown here is derived from an EMBL/GenBank/DDBJ whole genome shotgun (WGS) entry which is preliminary data.</text>
</comment>
<dbReference type="SMART" id="SM00490">
    <property type="entry name" value="HELICc"/>
    <property type="match status" value="1"/>
</dbReference>
<dbReference type="PROSITE" id="PS51194">
    <property type="entry name" value="HELICASE_CTER"/>
    <property type="match status" value="1"/>
</dbReference>
<keyword evidence="2" id="KW-0378">Hydrolase</keyword>
<evidence type="ECO:0000313" key="9">
    <source>
        <dbReference type="EMBL" id="KAK2182193.1"/>
    </source>
</evidence>
<dbReference type="InterPro" id="IPR038718">
    <property type="entry name" value="SNF2-like_sf"/>
</dbReference>
<dbReference type="FunFam" id="3.40.50.300:FF:003021">
    <property type="entry name" value="Uncharacterized protein (Fragment)"/>
    <property type="match status" value="1"/>
</dbReference>
<dbReference type="GO" id="GO:0031297">
    <property type="term" value="P:replication fork processing"/>
    <property type="evidence" value="ECO:0007669"/>
    <property type="project" value="TreeGrafter"/>
</dbReference>
<dbReference type="PANTHER" id="PTHR45766">
    <property type="entry name" value="DNA ANNEALING HELICASE AND ENDONUCLEASE ZRANB3 FAMILY MEMBER"/>
    <property type="match status" value="1"/>
</dbReference>
<protein>
    <recommendedName>
        <fullName evidence="11">SWI/SNF-related matrix-associated actin-dependent regulator of chromatin subfamily A-like protein 1</fullName>
    </recommendedName>
</protein>
<dbReference type="Pfam" id="PF00271">
    <property type="entry name" value="Helicase_C"/>
    <property type="match status" value="1"/>
</dbReference>
<feature type="domain" description="Helicase ATP-binding" evidence="6">
    <location>
        <begin position="285"/>
        <end position="442"/>
    </location>
</feature>
<dbReference type="GO" id="GO:0005524">
    <property type="term" value="F:ATP binding"/>
    <property type="evidence" value="ECO:0007669"/>
    <property type="project" value="InterPro"/>
</dbReference>
<comment type="similarity">
    <text evidence="4">Belongs to the SNF2/RAD54 helicase family. SMARCAL1 subfamily.</text>
</comment>
<feature type="region of interest" description="Disordered" evidence="5">
    <location>
        <begin position="32"/>
        <end position="54"/>
    </location>
</feature>
<dbReference type="PROSITE" id="PS51192">
    <property type="entry name" value="HELICASE_ATP_BIND_1"/>
    <property type="match status" value="1"/>
</dbReference>
<dbReference type="Pfam" id="PF00176">
    <property type="entry name" value="SNF2-rel_dom"/>
    <property type="match status" value="1"/>
</dbReference>
<dbReference type="InterPro" id="IPR049730">
    <property type="entry name" value="SNF2/RAD54-like_C"/>
</dbReference>
<evidence type="ECO:0000256" key="1">
    <source>
        <dbReference type="ARBA" id="ARBA00004123"/>
    </source>
</evidence>
<dbReference type="SUPFAM" id="SSF52540">
    <property type="entry name" value="P-loop containing nucleoside triphosphate hydrolases"/>
    <property type="match status" value="2"/>
</dbReference>
<feature type="compositionally biased region" description="Acidic residues" evidence="5">
    <location>
        <begin position="777"/>
        <end position="811"/>
    </location>
</feature>
<dbReference type="EMBL" id="JAODUO010000364">
    <property type="protein sequence ID" value="KAK2182193.1"/>
    <property type="molecule type" value="Genomic_DNA"/>
</dbReference>
<proteinExistence type="inferred from homology"/>
<accession>A0AAD9L2J6</accession>
<dbReference type="Gene3D" id="3.40.50.300">
    <property type="entry name" value="P-loop containing nucleotide triphosphate hydrolases"/>
    <property type="match status" value="1"/>
</dbReference>
<dbReference type="AlphaFoldDB" id="A0AAD9L2J6"/>
<dbReference type="Pfam" id="PF07443">
    <property type="entry name" value="HARP"/>
    <property type="match status" value="1"/>
</dbReference>
<evidence type="ECO:0000259" key="7">
    <source>
        <dbReference type="PROSITE" id="PS51194"/>
    </source>
</evidence>
<dbReference type="PROSITE" id="PS51467">
    <property type="entry name" value="HARP"/>
    <property type="match status" value="1"/>
</dbReference>
<dbReference type="Proteomes" id="UP001209878">
    <property type="component" value="Unassembled WGS sequence"/>
</dbReference>
<reference evidence="9" key="1">
    <citation type="journal article" date="2023" name="Mol. Biol. Evol.">
        <title>Third-Generation Sequencing Reveals the Adaptive Role of the Epigenome in Three Deep-Sea Polychaetes.</title>
        <authorList>
            <person name="Perez M."/>
            <person name="Aroh O."/>
            <person name="Sun Y."/>
            <person name="Lan Y."/>
            <person name="Juniper S.K."/>
            <person name="Young C.R."/>
            <person name="Angers B."/>
            <person name="Qian P.Y."/>
        </authorList>
    </citation>
    <scope>NUCLEOTIDE SEQUENCE</scope>
    <source>
        <strain evidence="9">R07B-5</strain>
    </source>
</reference>
<keyword evidence="10" id="KW-1185">Reference proteome</keyword>
<feature type="domain" description="Helicase C-terminal" evidence="7">
    <location>
        <begin position="550"/>
        <end position="708"/>
    </location>
</feature>
<dbReference type="SMART" id="SM00487">
    <property type="entry name" value="DEXDc"/>
    <property type="match status" value="1"/>
</dbReference>
<gene>
    <name evidence="9" type="ORF">NP493_364g04070</name>
</gene>